<feature type="binding site" description="axial binding residue" evidence="8">
    <location>
        <position position="515"/>
    </location>
    <ligand>
        <name>heme</name>
        <dbReference type="ChEBI" id="CHEBI:30413"/>
    </ligand>
    <ligandPart>
        <name>Fe</name>
        <dbReference type="ChEBI" id="CHEBI:18248"/>
    </ligandPart>
</feature>
<evidence type="ECO:0000256" key="2">
    <source>
        <dbReference type="ARBA" id="ARBA00010617"/>
    </source>
</evidence>
<evidence type="ECO:0000256" key="10">
    <source>
        <dbReference type="SAM" id="MobiDB-lite"/>
    </source>
</evidence>
<gene>
    <name evidence="12" type="ORF">SISSUDRAFT_1065986</name>
</gene>
<dbReference type="GO" id="GO:0004497">
    <property type="term" value="F:monooxygenase activity"/>
    <property type="evidence" value="ECO:0007669"/>
    <property type="project" value="UniProtKB-KW"/>
</dbReference>
<dbReference type="GO" id="GO:0020037">
    <property type="term" value="F:heme binding"/>
    <property type="evidence" value="ECO:0007669"/>
    <property type="project" value="InterPro"/>
</dbReference>
<dbReference type="SUPFAM" id="SSF48264">
    <property type="entry name" value="Cytochrome P450"/>
    <property type="match status" value="1"/>
</dbReference>
<feature type="transmembrane region" description="Helical" evidence="11">
    <location>
        <begin position="35"/>
        <end position="56"/>
    </location>
</feature>
<keyword evidence="11" id="KW-1133">Transmembrane helix</keyword>
<dbReference type="InterPro" id="IPR017972">
    <property type="entry name" value="Cyt_P450_CS"/>
</dbReference>
<keyword evidence="6 8" id="KW-0408">Iron</keyword>
<evidence type="ECO:0000256" key="11">
    <source>
        <dbReference type="SAM" id="Phobius"/>
    </source>
</evidence>
<dbReference type="PANTHER" id="PTHR24287:SF1">
    <property type="entry name" value="P450, PUTATIVE (EUROFUNG)-RELATED"/>
    <property type="match status" value="1"/>
</dbReference>
<evidence type="ECO:0000256" key="4">
    <source>
        <dbReference type="ARBA" id="ARBA00022723"/>
    </source>
</evidence>
<dbReference type="InterPro" id="IPR036396">
    <property type="entry name" value="Cyt_P450_sf"/>
</dbReference>
<evidence type="ECO:0000256" key="6">
    <source>
        <dbReference type="ARBA" id="ARBA00023004"/>
    </source>
</evidence>
<keyword evidence="3 8" id="KW-0349">Heme</keyword>
<dbReference type="STRING" id="1314776.A0A165YVD2"/>
<keyword evidence="11" id="KW-0472">Membrane</keyword>
<keyword evidence="5 9" id="KW-0560">Oxidoreductase</keyword>
<evidence type="ECO:0000313" key="13">
    <source>
        <dbReference type="Proteomes" id="UP000076798"/>
    </source>
</evidence>
<sequence>MPEGIPFILGHLHHFVIPPLTAYSLLNLFHARLPFYVNTLLYFLSFIFYVALRVAARWIKDVREMRRLGAQRAPRWIGKYPGNVDMIGLMLQEAKTGYVGDHLTKATNDIGSAFGINILGDFQMFTTNPEIVKIILATNFPGYEKGRRFKFNMRSVLGDGIFNSDGDIWKFHRSMARPFFSRERISDFELFGRHADAAISKLAARLSEGEAVDFQDLVSRFTLDSATEFLFGSCVHSLSNGLPYAHISPRYNSNAPSADTDAFATAFNNALLTIITRGRIGLLWPLGEIFKDKTADDMKVIRAFIKPIVQQAIAQKKENAKLESSSNTEHASGKDEVAEGETMLSHLVKSTEDEKILMDETLNMLIAGRDTTAALLTFIIYCLSRHPAVLQRLRQEILMHLGATRSPTPTDIREMRYLRAVINETLRLFPSVPFDVRRTIKATTWPSDVPGEKPYYVPAGISVSYSAFIMQRSEKYWGPDALEFDPDRFLDERVSKYITPNPYIFLPFNAGPRICIGQQFAYNEISFFLIRLLQSFDQIELATDAQPLDSRPPAEWKQKTGRAAIEQFVPQTHLTMYAKGGLWVRMKTASAIEDV</sequence>
<dbReference type="PRINTS" id="PR00385">
    <property type="entry name" value="P450"/>
</dbReference>
<feature type="region of interest" description="Disordered" evidence="10">
    <location>
        <begin position="319"/>
        <end position="339"/>
    </location>
</feature>
<comment type="similarity">
    <text evidence="2 9">Belongs to the cytochrome P450 family.</text>
</comment>
<evidence type="ECO:0000313" key="12">
    <source>
        <dbReference type="EMBL" id="KZT33647.1"/>
    </source>
</evidence>
<dbReference type="InterPro" id="IPR002401">
    <property type="entry name" value="Cyt_P450_E_grp-I"/>
</dbReference>
<evidence type="ECO:0000256" key="9">
    <source>
        <dbReference type="RuleBase" id="RU000461"/>
    </source>
</evidence>
<evidence type="ECO:0000256" key="7">
    <source>
        <dbReference type="ARBA" id="ARBA00023033"/>
    </source>
</evidence>
<evidence type="ECO:0000256" key="1">
    <source>
        <dbReference type="ARBA" id="ARBA00001971"/>
    </source>
</evidence>
<dbReference type="PANTHER" id="PTHR24287">
    <property type="entry name" value="P450, PUTATIVE (EUROFUNG)-RELATED"/>
    <property type="match status" value="1"/>
</dbReference>
<accession>A0A165YVD2</accession>
<keyword evidence="7 9" id="KW-0503">Monooxygenase</keyword>
<dbReference type="Pfam" id="PF00067">
    <property type="entry name" value="p450"/>
    <property type="match status" value="1"/>
</dbReference>
<dbReference type="InterPro" id="IPR047146">
    <property type="entry name" value="Cyt_P450_E_CYP52_fungi"/>
</dbReference>
<dbReference type="OrthoDB" id="1470350at2759"/>
<dbReference type="CDD" id="cd11063">
    <property type="entry name" value="CYP52"/>
    <property type="match status" value="1"/>
</dbReference>
<dbReference type="GO" id="GO:0005506">
    <property type="term" value="F:iron ion binding"/>
    <property type="evidence" value="ECO:0007669"/>
    <property type="project" value="InterPro"/>
</dbReference>
<dbReference type="GO" id="GO:0016705">
    <property type="term" value="F:oxidoreductase activity, acting on paired donors, with incorporation or reduction of molecular oxygen"/>
    <property type="evidence" value="ECO:0007669"/>
    <property type="project" value="InterPro"/>
</dbReference>
<comment type="cofactor">
    <cofactor evidence="1 8">
        <name>heme</name>
        <dbReference type="ChEBI" id="CHEBI:30413"/>
    </cofactor>
</comment>
<reference evidence="12 13" key="1">
    <citation type="journal article" date="2016" name="Mol. Biol. Evol.">
        <title>Comparative Genomics of Early-Diverging Mushroom-Forming Fungi Provides Insights into the Origins of Lignocellulose Decay Capabilities.</title>
        <authorList>
            <person name="Nagy L.G."/>
            <person name="Riley R."/>
            <person name="Tritt A."/>
            <person name="Adam C."/>
            <person name="Daum C."/>
            <person name="Floudas D."/>
            <person name="Sun H."/>
            <person name="Yadav J.S."/>
            <person name="Pangilinan J."/>
            <person name="Larsson K.H."/>
            <person name="Matsuura K."/>
            <person name="Barry K."/>
            <person name="Labutti K."/>
            <person name="Kuo R."/>
            <person name="Ohm R.A."/>
            <person name="Bhattacharya S.S."/>
            <person name="Shirouzu T."/>
            <person name="Yoshinaga Y."/>
            <person name="Martin F.M."/>
            <person name="Grigoriev I.V."/>
            <person name="Hibbett D.S."/>
        </authorList>
    </citation>
    <scope>NUCLEOTIDE SEQUENCE [LARGE SCALE GENOMIC DNA]</scope>
    <source>
        <strain evidence="12 13">HHB10207 ss-3</strain>
    </source>
</reference>
<dbReference type="PROSITE" id="PS00086">
    <property type="entry name" value="CYTOCHROME_P450"/>
    <property type="match status" value="1"/>
</dbReference>
<name>A0A165YVD2_9AGAM</name>
<keyword evidence="11" id="KW-0812">Transmembrane</keyword>
<dbReference type="Proteomes" id="UP000076798">
    <property type="component" value="Unassembled WGS sequence"/>
</dbReference>
<dbReference type="AlphaFoldDB" id="A0A165YVD2"/>
<dbReference type="PRINTS" id="PR00463">
    <property type="entry name" value="EP450I"/>
</dbReference>
<dbReference type="EMBL" id="KV428228">
    <property type="protein sequence ID" value="KZT33647.1"/>
    <property type="molecule type" value="Genomic_DNA"/>
</dbReference>
<proteinExistence type="inferred from homology"/>
<protein>
    <submittedName>
        <fullName evidence="12">Cytochrome P450 monooxygenase pc-3</fullName>
    </submittedName>
</protein>
<dbReference type="Gene3D" id="1.10.630.10">
    <property type="entry name" value="Cytochrome P450"/>
    <property type="match status" value="1"/>
</dbReference>
<organism evidence="12 13">
    <name type="scientific">Sistotremastrum suecicum HHB10207 ss-3</name>
    <dbReference type="NCBI Taxonomy" id="1314776"/>
    <lineage>
        <taxon>Eukaryota</taxon>
        <taxon>Fungi</taxon>
        <taxon>Dikarya</taxon>
        <taxon>Basidiomycota</taxon>
        <taxon>Agaricomycotina</taxon>
        <taxon>Agaricomycetes</taxon>
        <taxon>Sistotremastrales</taxon>
        <taxon>Sistotremastraceae</taxon>
        <taxon>Sistotremastrum</taxon>
    </lineage>
</organism>
<keyword evidence="4 8" id="KW-0479">Metal-binding</keyword>
<evidence type="ECO:0000256" key="3">
    <source>
        <dbReference type="ARBA" id="ARBA00022617"/>
    </source>
</evidence>
<evidence type="ECO:0000256" key="5">
    <source>
        <dbReference type="ARBA" id="ARBA00023002"/>
    </source>
</evidence>
<dbReference type="InterPro" id="IPR001128">
    <property type="entry name" value="Cyt_P450"/>
</dbReference>
<evidence type="ECO:0000256" key="8">
    <source>
        <dbReference type="PIRSR" id="PIRSR602401-1"/>
    </source>
</evidence>
<keyword evidence="13" id="KW-1185">Reference proteome</keyword>